<name>A0A3M7Q992_BRAPC</name>
<reference evidence="2 3" key="1">
    <citation type="journal article" date="2018" name="Sci. Rep.">
        <title>Genomic signatures of local adaptation to the degree of environmental predictability in rotifers.</title>
        <authorList>
            <person name="Franch-Gras L."/>
            <person name="Hahn C."/>
            <person name="Garcia-Roger E.M."/>
            <person name="Carmona M.J."/>
            <person name="Serra M."/>
            <person name="Gomez A."/>
        </authorList>
    </citation>
    <scope>NUCLEOTIDE SEQUENCE [LARGE SCALE GENOMIC DNA]</scope>
    <source>
        <strain evidence="2">HYR1</strain>
    </source>
</reference>
<feature type="transmembrane region" description="Helical" evidence="1">
    <location>
        <begin position="37"/>
        <end position="55"/>
    </location>
</feature>
<organism evidence="2 3">
    <name type="scientific">Brachionus plicatilis</name>
    <name type="common">Marine rotifer</name>
    <name type="synonym">Brachionus muelleri</name>
    <dbReference type="NCBI Taxonomy" id="10195"/>
    <lineage>
        <taxon>Eukaryota</taxon>
        <taxon>Metazoa</taxon>
        <taxon>Spiralia</taxon>
        <taxon>Gnathifera</taxon>
        <taxon>Rotifera</taxon>
        <taxon>Eurotatoria</taxon>
        <taxon>Monogononta</taxon>
        <taxon>Pseudotrocha</taxon>
        <taxon>Ploima</taxon>
        <taxon>Brachionidae</taxon>
        <taxon>Brachionus</taxon>
    </lineage>
</organism>
<evidence type="ECO:0000313" key="3">
    <source>
        <dbReference type="Proteomes" id="UP000276133"/>
    </source>
</evidence>
<sequence length="62" mass="7358">MIFCSNISVSFDFFVPPVPAYIQRNTFQTDFTTLNNFIFKLIYSYVCVPVAFFIFKEKKKLK</sequence>
<evidence type="ECO:0000256" key="1">
    <source>
        <dbReference type="SAM" id="Phobius"/>
    </source>
</evidence>
<comment type="caution">
    <text evidence="2">The sequence shown here is derived from an EMBL/GenBank/DDBJ whole genome shotgun (WGS) entry which is preliminary data.</text>
</comment>
<dbReference type="Proteomes" id="UP000276133">
    <property type="component" value="Unassembled WGS sequence"/>
</dbReference>
<evidence type="ECO:0000313" key="2">
    <source>
        <dbReference type="EMBL" id="RNA08027.1"/>
    </source>
</evidence>
<gene>
    <name evidence="2" type="ORF">BpHYR1_002891</name>
</gene>
<keyword evidence="1" id="KW-1133">Transmembrane helix</keyword>
<keyword evidence="1" id="KW-0812">Transmembrane</keyword>
<proteinExistence type="predicted"/>
<dbReference type="EMBL" id="REGN01006870">
    <property type="protein sequence ID" value="RNA08027.1"/>
    <property type="molecule type" value="Genomic_DNA"/>
</dbReference>
<keyword evidence="3" id="KW-1185">Reference proteome</keyword>
<dbReference type="AlphaFoldDB" id="A0A3M7Q992"/>
<keyword evidence="1" id="KW-0472">Membrane</keyword>
<protein>
    <submittedName>
        <fullName evidence="2">Uncharacterized protein</fullName>
    </submittedName>
</protein>
<accession>A0A3M7Q992</accession>